<proteinExistence type="predicted"/>
<evidence type="ECO:0000259" key="3">
    <source>
        <dbReference type="Pfam" id="PF25566"/>
    </source>
</evidence>
<feature type="coiled-coil region" evidence="1">
    <location>
        <begin position="12"/>
        <end position="82"/>
    </location>
</feature>
<dbReference type="PANTHER" id="PTHR14234:SF20">
    <property type="entry name" value="PERIPHERAL-TYPE BENZODIAZEPINE RECEPTOR-ASSOCIATED PROTEIN 1"/>
    <property type="match status" value="1"/>
</dbReference>
<dbReference type="Pfam" id="PF25566">
    <property type="entry name" value="RIMB1_N"/>
    <property type="match status" value="1"/>
</dbReference>
<protein>
    <recommendedName>
        <fullName evidence="3">RIMB1/RIM3A-C-like N-terminal domain-containing protein</fullName>
    </recommendedName>
</protein>
<evidence type="ECO:0000313" key="5">
    <source>
        <dbReference type="Proteomes" id="UP001479290"/>
    </source>
</evidence>
<dbReference type="InterPro" id="IPR040325">
    <property type="entry name" value="RIMBP1/2/3"/>
</dbReference>
<feature type="coiled-coil region" evidence="1">
    <location>
        <begin position="113"/>
        <end position="163"/>
    </location>
</feature>
<keyword evidence="1" id="KW-0175">Coiled coil</keyword>
<keyword evidence="5" id="KW-1185">Reference proteome</keyword>
<dbReference type="AlphaFoldDB" id="A0AAW2AT87"/>
<name>A0AAW2AT87_CULAL</name>
<organism evidence="4 5">
    <name type="scientific">Culter alburnus</name>
    <name type="common">Topmouth culter</name>
    <dbReference type="NCBI Taxonomy" id="194366"/>
    <lineage>
        <taxon>Eukaryota</taxon>
        <taxon>Metazoa</taxon>
        <taxon>Chordata</taxon>
        <taxon>Craniata</taxon>
        <taxon>Vertebrata</taxon>
        <taxon>Euteleostomi</taxon>
        <taxon>Actinopterygii</taxon>
        <taxon>Neopterygii</taxon>
        <taxon>Teleostei</taxon>
        <taxon>Ostariophysi</taxon>
        <taxon>Cypriniformes</taxon>
        <taxon>Xenocyprididae</taxon>
        <taxon>Xenocypridinae</taxon>
        <taxon>Culter</taxon>
    </lineage>
</organism>
<dbReference type="PANTHER" id="PTHR14234">
    <property type="entry name" value="RIM BINDING PROTEIN-RELATED"/>
    <property type="match status" value="1"/>
</dbReference>
<evidence type="ECO:0000256" key="1">
    <source>
        <dbReference type="SAM" id="Coils"/>
    </source>
</evidence>
<comment type="caution">
    <text evidence="4">The sequence shown here is derived from an EMBL/GenBank/DDBJ whole genome shotgun (WGS) entry which is preliminary data.</text>
</comment>
<dbReference type="EMBL" id="JAWDJR010000005">
    <property type="protein sequence ID" value="KAK9975375.1"/>
    <property type="molecule type" value="Genomic_DNA"/>
</dbReference>
<evidence type="ECO:0000313" key="4">
    <source>
        <dbReference type="EMBL" id="KAK9975375.1"/>
    </source>
</evidence>
<feature type="non-terminal residue" evidence="4">
    <location>
        <position position="1"/>
    </location>
</feature>
<evidence type="ECO:0000256" key="2">
    <source>
        <dbReference type="SAM" id="MobiDB-lite"/>
    </source>
</evidence>
<reference evidence="4 5" key="1">
    <citation type="submission" date="2024-05" db="EMBL/GenBank/DDBJ databases">
        <title>A high-quality chromosomal-level genome assembly of Topmouth culter (Culter alburnus).</title>
        <authorList>
            <person name="Zhao H."/>
        </authorList>
    </citation>
    <scope>NUCLEOTIDE SEQUENCE [LARGE SCALE GENOMIC DNA]</scope>
    <source>
        <strain evidence="4">CATC2023</strain>
        <tissue evidence="4">Muscle</tissue>
    </source>
</reference>
<accession>A0AAW2AT87</accession>
<sequence length="188" mass="21449">NGRDYGFLVRQNSELLRALEEMEKSCAALREENRILRKSSSPETEEKVKRLRKKNTELAVIAKRLEERARKLQEANLKVVNTPMPVKPGAVEQYKRAFARQRARDLAQHADTLLCKDKQIAALQQECRQLETRLGQGKGPVGVSEFERLLKESQKEVLRLQRQLSVTSSSAIAEIPSERQDRLSPSSL</sequence>
<feature type="domain" description="RIMB1/RIM3A-C-like N-terminal" evidence="3">
    <location>
        <begin position="7"/>
        <end position="133"/>
    </location>
</feature>
<dbReference type="Proteomes" id="UP001479290">
    <property type="component" value="Unassembled WGS sequence"/>
</dbReference>
<dbReference type="InterPro" id="IPR057950">
    <property type="entry name" value="RIMB1/RIM3A-C-like_N"/>
</dbReference>
<feature type="region of interest" description="Disordered" evidence="2">
    <location>
        <begin position="164"/>
        <end position="188"/>
    </location>
</feature>
<gene>
    <name evidence="4" type="ORF">ABG768_023424</name>
</gene>